<evidence type="ECO:0000256" key="5">
    <source>
        <dbReference type="ARBA" id="ARBA00023002"/>
    </source>
</evidence>
<dbReference type="AlphaFoldDB" id="W1X788"/>
<dbReference type="GO" id="GO:0051539">
    <property type="term" value="F:4 iron, 4 sulfur cluster binding"/>
    <property type="evidence" value="ECO:0007669"/>
    <property type="project" value="UniProtKB-KW"/>
</dbReference>
<dbReference type="GO" id="GO:0016491">
    <property type="term" value="F:oxidoreductase activity"/>
    <property type="evidence" value="ECO:0007669"/>
    <property type="project" value="UniProtKB-KW"/>
</dbReference>
<evidence type="ECO:0000256" key="2">
    <source>
        <dbReference type="ARBA" id="ARBA00022694"/>
    </source>
</evidence>
<evidence type="ECO:0000313" key="10">
    <source>
        <dbReference type="EMBL" id="ETJ26021.1"/>
    </source>
</evidence>
<keyword evidence="8" id="KW-1015">Disulfide bond</keyword>
<evidence type="ECO:0000256" key="3">
    <source>
        <dbReference type="ARBA" id="ARBA00022723"/>
    </source>
</evidence>
<sequence length="92" mass="10951">NPNQKINYDRVMQKMVKVWKADQKRPTILMHTCCAPCSTYTLEYLTQYADVTVYFANSNIHPKAEYQRRAYVTQKFVHDFNENTGNHVQYLE</sequence>
<keyword evidence="5" id="KW-0560">Oxidoreductase</keyword>
<proteinExistence type="predicted"/>
<reference evidence="10" key="1">
    <citation type="submission" date="2013-12" db="EMBL/GenBank/DDBJ databases">
        <title>A Varibaculum cambriense genome reconstructed from a premature infant gut community with otherwise low bacterial novelty that shifts toward anaerobic metabolism during the third week of life.</title>
        <authorList>
            <person name="Brown C.T."/>
            <person name="Sharon I."/>
            <person name="Thomas B.C."/>
            <person name="Castelle C.J."/>
            <person name="Morowitz M.J."/>
            <person name="Banfield J.F."/>
        </authorList>
    </citation>
    <scope>NUCLEOTIDE SEQUENCE</scope>
</reference>
<evidence type="ECO:0000256" key="6">
    <source>
        <dbReference type="ARBA" id="ARBA00023004"/>
    </source>
</evidence>
<dbReference type="Pfam" id="PF02677">
    <property type="entry name" value="QueH"/>
    <property type="match status" value="1"/>
</dbReference>
<comment type="caution">
    <text evidence="10">The sequence shown here is derived from an EMBL/GenBank/DDBJ whole genome shotgun (WGS) entry which is preliminary data.</text>
</comment>
<dbReference type="EMBL" id="AZMM01017559">
    <property type="protein sequence ID" value="ETJ26021.1"/>
    <property type="molecule type" value="Genomic_DNA"/>
</dbReference>
<dbReference type="GO" id="GO:0008616">
    <property type="term" value="P:tRNA queuosine(34) biosynthetic process"/>
    <property type="evidence" value="ECO:0007669"/>
    <property type="project" value="UniProtKB-KW"/>
</dbReference>
<dbReference type="PANTHER" id="PTHR36701:SF1">
    <property type="entry name" value="EPOXYQUEUOSINE REDUCTASE QUEH"/>
    <property type="match status" value="1"/>
</dbReference>
<evidence type="ECO:0000256" key="8">
    <source>
        <dbReference type="ARBA" id="ARBA00023157"/>
    </source>
</evidence>
<keyword evidence="6" id="KW-0408">Iron</keyword>
<keyword evidence="1" id="KW-0004">4Fe-4S</keyword>
<keyword evidence="3" id="KW-0479">Metal-binding</keyword>
<organism evidence="10">
    <name type="scientific">human gut metagenome</name>
    <dbReference type="NCBI Taxonomy" id="408170"/>
    <lineage>
        <taxon>unclassified sequences</taxon>
        <taxon>metagenomes</taxon>
        <taxon>organismal metagenomes</taxon>
    </lineage>
</organism>
<evidence type="ECO:0000256" key="4">
    <source>
        <dbReference type="ARBA" id="ARBA00022785"/>
    </source>
</evidence>
<accession>W1X788</accession>
<feature type="non-terminal residue" evidence="10">
    <location>
        <position position="1"/>
    </location>
</feature>
<evidence type="ECO:0000256" key="9">
    <source>
        <dbReference type="ARBA" id="ARBA00023284"/>
    </source>
</evidence>
<name>W1X788_9ZZZZ</name>
<dbReference type="PANTHER" id="PTHR36701">
    <property type="entry name" value="EPOXYQUEUOSINE REDUCTASE QUEH"/>
    <property type="match status" value="1"/>
</dbReference>
<dbReference type="GO" id="GO:0046872">
    <property type="term" value="F:metal ion binding"/>
    <property type="evidence" value="ECO:0007669"/>
    <property type="project" value="UniProtKB-KW"/>
</dbReference>
<dbReference type="InterPro" id="IPR003828">
    <property type="entry name" value="QueH"/>
</dbReference>
<evidence type="ECO:0000256" key="7">
    <source>
        <dbReference type="ARBA" id="ARBA00023014"/>
    </source>
</evidence>
<protein>
    <submittedName>
        <fullName evidence="10">DNA integration/recombination/inversion protein</fullName>
    </submittedName>
</protein>
<keyword evidence="7" id="KW-0411">Iron-sulfur</keyword>
<feature type="non-terminal residue" evidence="10">
    <location>
        <position position="92"/>
    </location>
</feature>
<keyword evidence="9" id="KW-0676">Redox-active center</keyword>
<keyword evidence="4" id="KW-0671">Queuosine biosynthesis</keyword>
<evidence type="ECO:0000256" key="1">
    <source>
        <dbReference type="ARBA" id="ARBA00022485"/>
    </source>
</evidence>
<gene>
    <name evidence="10" type="ORF">Q604_UNBC17559G0001</name>
</gene>
<keyword evidence="2" id="KW-0819">tRNA processing</keyword>